<keyword evidence="3" id="KW-0175">Coiled coil</keyword>
<feature type="domain" description="Nitric oxide synthase-interacting protein zinc-finger" evidence="4">
    <location>
        <begin position="4"/>
        <end position="71"/>
    </location>
</feature>
<dbReference type="InterPro" id="IPR016818">
    <property type="entry name" value="NOSIP"/>
</dbReference>
<proteinExistence type="predicted"/>
<sequence length="275" mass="31008">MTRHSKNNTANPIFTYHERRMVKDFNTLNQRLGSDSMRKCEQCWLCLSTAIKPVCNSFGYVFCKECILKCFSKQMDDYKYRLQEWEAKVEQIETVKQHKHETKCESQKRKLINESVYGVSAVKASKRDESSSVNQRNKESTALEGNFWLSGNTTTDKGTARDGKLAIPTKPKPIMKCPITGKPMKVKELVDIHPDTTRESDDPASDTIWICAISQKPISHHGAVLDRKSGKVMLKQYVAVSENDDGGQFIPLIPGGTGFCAHNNVSASKYRPALL</sequence>
<dbReference type="GO" id="GO:0005634">
    <property type="term" value="C:nucleus"/>
    <property type="evidence" value="ECO:0007669"/>
    <property type="project" value="UniProtKB-SubCell"/>
</dbReference>
<dbReference type="GO" id="GO:0061630">
    <property type="term" value="F:ubiquitin protein ligase activity"/>
    <property type="evidence" value="ECO:0007669"/>
    <property type="project" value="InterPro"/>
</dbReference>
<evidence type="ECO:0000256" key="1">
    <source>
        <dbReference type="ARBA" id="ARBA00004123"/>
    </source>
</evidence>
<keyword evidence="6" id="KW-1185">Reference proteome</keyword>
<keyword evidence="2" id="KW-0539">Nucleus</keyword>
<dbReference type="Proteomes" id="UP001195914">
    <property type="component" value="Unassembled WGS sequence"/>
</dbReference>
<dbReference type="PANTHER" id="PTHR13063:SF10">
    <property type="entry name" value="NITRIC OXIDE SYNTHASE-INTERACTING PROTEIN"/>
    <property type="match status" value="1"/>
</dbReference>
<dbReference type="Pfam" id="PF15906">
    <property type="entry name" value="zf-NOSIP"/>
    <property type="match status" value="1"/>
</dbReference>
<dbReference type="InterPro" id="IPR031790">
    <property type="entry name" value="Znf-NOSIP"/>
</dbReference>
<organism evidence="5 6">
    <name type="scientific">Babesia divergens</name>
    <dbReference type="NCBI Taxonomy" id="32595"/>
    <lineage>
        <taxon>Eukaryota</taxon>
        <taxon>Sar</taxon>
        <taxon>Alveolata</taxon>
        <taxon>Apicomplexa</taxon>
        <taxon>Aconoidasida</taxon>
        <taxon>Piroplasmida</taxon>
        <taxon>Babesiidae</taxon>
        <taxon>Babesia</taxon>
    </lineage>
</organism>
<reference evidence="5" key="2">
    <citation type="submission" date="2021-05" db="EMBL/GenBank/DDBJ databases">
        <authorList>
            <person name="Pain A."/>
        </authorList>
    </citation>
    <scope>NUCLEOTIDE SEQUENCE</scope>
    <source>
        <strain evidence="5">1802A</strain>
    </source>
</reference>
<protein>
    <submittedName>
        <fullName evidence="5">Nitric oxide synthase-interacting protein</fullName>
    </submittedName>
</protein>
<dbReference type="SUPFAM" id="SSF57850">
    <property type="entry name" value="RING/U-box"/>
    <property type="match status" value="1"/>
</dbReference>
<comment type="caution">
    <text evidence="5">The sequence shown here is derived from an EMBL/GenBank/DDBJ whole genome shotgun (WGS) entry which is preliminary data.</text>
</comment>
<evidence type="ECO:0000256" key="2">
    <source>
        <dbReference type="ARBA" id="ARBA00023242"/>
    </source>
</evidence>
<dbReference type="PANTHER" id="PTHR13063">
    <property type="entry name" value="ENOS INTERACTING PROTEIN"/>
    <property type="match status" value="1"/>
</dbReference>
<gene>
    <name evidence="5" type="ORF">X943_003583</name>
</gene>
<dbReference type="EMBL" id="JAHBMH010000024">
    <property type="protein sequence ID" value="KAK1938704.1"/>
    <property type="molecule type" value="Genomic_DNA"/>
</dbReference>
<accession>A0AAD9GHV0</accession>
<name>A0AAD9GHV0_BABDI</name>
<reference evidence="5" key="1">
    <citation type="journal article" date="2014" name="Nucleic Acids Res.">
        <title>The evolutionary dynamics of variant antigen genes in Babesia reveal a history of genomic innovation underlying host-parasite interaction.</title>
        <authorList>
            <person name="Jackson A.P."/>
            <person name="Otto T.D."/>
            <person name="Darby A."/>
            <person name="Ramaprasad A."/>
            <person name="Xia D."/>
            <person name="Echaide I.E."/>
            <person name="Farber M."/>
            <person name="Gahlot S."/>
            <person name="Gamble J."/>
            <person name="Gupta D."/>
            <person name="Gupta Y."/>
            <person name="Jackson L."/>
            <person name="Malandrin L."/>
            <person name="Malas T.B."/>
            <person name="Moussa E."/>
            <person name="Nair M."/>
            <person name="Reid A.J."/>
            <person name="Sanders M."/>
            <person name="Sharma J."/>
            <person name="Tracey A."/>
            <person name="Quail M.A."/>
            <person name="Weir W."/>
            <person name="Wastling J.M."/>
            <person name="Hall N."/>
            <person name="Willadsen P."/>
            <person name="Lingelbach K."/>
            <person name="Shiels B."/>
            <person name="Tait A."/>
            <person name="Berriman M."/>
            <person name="Allred D.R."/>
            <person name="Pain A."/>
        </authorList>
    </citation>
    <scope>NUCLEOTIDE SEQUENCE</scope>
    <source>
        <strain evidence="5">1802A</strain>
    </source>
</reference>
<evidence type="ECO:0000313" key="5">
    <source>
        <dbReference type="EMBL" id="KAK1938704.1"/>
    </source>
</evidence>
<evidence type="ECO:0000259" key="4">
    <source>
        <dbReference type="Pfam" id="PF15906"/>
    </source>
</evidence>
<evidence type="ECO:0000256" key="3">
    <source>
        <dbReference type="SAM" id="Coils"/>
    </source>
</evidence>
<feature type="coiled-coil region" evidence="3">
    <location>
        <begin position="68"/>
        <end position="95"/>
    </location>
</feature>
<comment type="subcellular location">
    <subcellularLocation>
        <location evidence="1">Nucleus</location>
    </subcellularLocation>
</comment>
<evidence type="ECO:0000313" key="6">
    <source>
        <dbReference type="Proteomes" id="UP001195914"/>
    </source>
</evidence>
<dbReference type="AlphaFoldDB" id="A0AAD9GHV0"/>